<dbReference type="PANTHER" id="PTHR21719">
    <property type="entry name" value="FI06402P-RELATED"/>
    <property type="match status" value="1"/>
</dbReference>
<dbReference type="Pfam" id="PF00341">
    <property type="entry name" value="PDGF"/>
    <property type="match status" value="1"/>
</dbReference>
<organism evidence="3 4">
    <name type="scientific">Ceratitis capitata</name>
    <name type="common">Mediterranean fruit fly</name>
    <name type="synonym">Tephritis capitata</name>
    <dbReference type="NCBI Taxonomy" id="7213"/>
    <lineage>
        <taxon>Eukaryota</taxon>
        <taxon>Metazoa</taxon>
        <taxon>Ecdysozoa</taxon>
        <taxon>Arthropoda</taxon>
        <taxon>Hexapoda</taxon>
        <taxon>Insecta</taxon>
        <taxon>Pterygota</taxon>
        <taxon>Neoptera</taxon>
        <taxon>Endopterygota</taxon>
        <taxon>Diptera</taxon>
        <taxon>Brachycera</taxon>
        <taxon>Muscomorpha</taxon>
        <taxon>Tephritoidea</taxon>
        <taxon>Tephritidae</taxon>
        <taxon>Ceratitis</taxon>
        <taxon>Ceratitis</taxon>
    </lineage>
</organism>
<dbReference type="OrthoDB" id="6370328at2759"/>
<gene>
    <name evidence="3" type="ORF">CCAP1982_LOCUS7339</name>
</gene>
<evidence type="ECO:0000313" key="4">
    <source>
        <dbReference type="Proteomes" id="UP000606786"/>
    </source>
</evidence>
<dbReference type="InterPro" id="IPR000072">
    <property type="entry name" value="PDGF/VEGF_dom"/>
</dbReference>
<dbReference type="InterPro" id="IPR029034">
    <property type="entry name" value="Cystine-knot_cytokine"/>
</dbReference>
<feature type="domain" description="Platelet-derived growth factor (PDGF) family profile" evidence="2">
    <location>
        <begin position="32"/>
        <end position="102"/>
    </location>
</feature>
<reference evidence="3" key="1">
    <citation type="submission" date="2020-11" db="EMBL/GenBank/DDBJ databases">
        <authorList>
            <person name="Whitehead M."/>
        </authorList>
    </citation>
    <scope>NUCLEOTIDE SEQUENCE</scope>
    <source>
        <strain evidence="3">EGII</strain>
    </source>
</reference>
<evidence type="ECO:0000259" key="2">
    <source>
        <dbReference type="PROSITE" id="PS50278"/>
    </source>
</evidence>
<dbReference type="Proteomes" id="UP000606786">
    <property type="component" value="Unassembled WGS sequence"/>
</dbReference>
<keyword evidence="4" id="KW-1185">Reference proteome</keyword>
<dbReference type="GO" id="GO:0008083">
    <property type="term" value="F:growth factor activity"/>
    <property type="evidence" value="ECO:0007669"/>
    <property type="project" value="UniProtKB-KW"/>
</dbReference>
<dbReference type="SMART" id="SM00141">
    <property type="entry name" value="PDGF"/>
    <property type="match status" value="1"/>
</dbReference>
<comment type="caution">
    <text evidence="3">The sequence shown here is derived from an EMBL/GenBank/DDBJ whole genome shotgun (WGS) entry which is preliminary data.</text>
</comment>
<evidence type="ECO:0000256" key="1">
    <source>
        <dbReference type="RuleBase" id="RU003818"/>
    </source>
</evidence>
<dbReference type="SUPFAM" id="SSF57501">
    <property type="entry name" value="Cystine-knot cytokines"/>
    <property type="match status" value="1"/>
</dbReference>
<dbReference type="AlphaFoldDB" id="A0A811ULZ2"/>
<dbReference type="GO" id="GO:0016020">
    <property type="term" value="C:membrane"/>
    <property type="evidence" value="ECO:0007669"/>
    <property type="project" value="InterPro"/>
</dbReference>
<accession>A0A811ULZ2</accession>
<sequence>MPSRARDHIRRMKSATACHWPMPRVVPVSNYTSVTYNPQYTILYRCGEDTGCCRSKGQVCTVKEYENVTLYFLVETVNSSNSYYDTLKLRNDTRCECVNRSQLTSTTDSFTRDKRSNLAVCRCPREFDVFQDIRWQSLRQRQTYNCRCDCKDANTSCQRLKNGDEGFAMDDRRCIAESLCSVPNCSFGIYNEQTGRCPRSNRKVKRHNSGFG</sequence>
<evidence type="ECO:0000313" key="3">
    <source>
        <dbReference type="EMBL" id="CAD6998785.1"/>
    </source>
</evidence>
<keyword evidence="1" id="KW-0339">Growth factor</keyword>
<proteinExistence type="inferred from homology"/>
<dbReference type="Gene3D" id="2.10.90.10">
    <property type="entry name" value="Cystine-knot cytokines"/>
    <property type="match status" value="1"/>
</dbReference>
<dbReference type="PANTHER" id="PTHR21719:SF1">
    <property type="entry name" value="FI06402P-RELATED"/>
    <property type="match status" value="1"/>
</dbReference>
<comment type="similarity">
    <text evidence="1">Belongs to the PDGF/VEGF growth factor family.</text>
</comment>
<dbReference type="EMBL" id="CAJHJT010000012">
    <property type="protein sequence ID" value="CAD6998785.1"/>
    <property type="molecule type" value="Genomic_DNA"/>
</dbReference>
<dbReference type="PROSITE" id="PS50278">
    <property type="entry name" value="PDGF_2"/>
    <property type="match status" value="1"/>
</dbReference>
<protein>
    <submittedName>
        <fullName evidence="3">(Mediterranean fruit fly) hypothetical protein</fullName>
    </submittedName>
</protein>
<name>A0A811ULZ2_CERCA</name>
<dbReference type="GO" id="GO:0035099">
    <property type="term" value="P:hemocyte migration"/>
    <property type="evidence" value="ECO:0007669"/>
    <property type="project" value="TreeGrafter"/>
</dbReference>